<dbReference type="InterPro" id="IPR029035">
    <property type="entry name" value="DHS-like_NAD/FAD-binding_dom"/>
</dbReference>
<feature type="domain" description="Deacetylase sirtuin-type" evidence="3">
    <location>
        <begin position="5"/>
        <end position="264"/>
    </location>
</feature>
<evidence type="ECO:0000256" key="2">
    <source>
        <dbReference type="ARBA" id="ARBA00023027"/>
    </source>
</evidence>
<dbReference type="SUPFAM" id="SSF52467">
    <property type="entry name" value="DHS-like NAD/FAD-binding domain"/>
    <property type="match status" value="1"/>
</dbReference>
<protein>
    <recommendedName>
        <fullName evidence="3">Deacetylase sirtuin-type domain-containing protein</fullName>
    </recommendedName>
</protein>
<dbReference type="InterPro" id="IPR026591">
    <property type="entry name" value="Sirtuin_cat_small_dom_sf"/>
</dbReference>
<dbReference type="InterPro" id="IPR050134">
    <property type="entry name" value="NAD-dep_sirtuin_deacylases"/>
</dbReference>
<dbReference type="InterPro" id="IPR003000">
    <property type="entry name" value="Sirtuin"/>
</dbReference>
<dbReference type="PANTHER" id="PTHR11085:SF10">
    <property type="entry name" value="NAD-DEPENDENT PROTEIN DEACYLASE SIRTUIN-5, MITOCHONDRIAL-RELATED"/>
    <property type="match status" value="1"/>
</dbReference>
<dbReference type="GO" id="GO:0070403">
    <property type="term" value="F:NAD+ binding"/>
    <property type="evidence" value="ECO:0007669"/>
    <property type="project" value="InterPro"/>
</dbReference>
<organism evidence="4">
    <name type="scientific">marine metagenome</name>
    <dbReference type="NCBI Taxonomy" id="408172"/>
    <lineage>
        <taxon>unclassified sequences</taxon>
        <taxon>metagenomes</taxon>
        <taxon>ecological metagenomes</taxon>
    </lineage>
</organism>
<dbReference type="AlphaFoldDB" id="A0A381TCL8"/>
<name>A0A381TCL8_9ZZZZ</name>
<reference evidence="4" key="1">
    <citation type="submission" date="2018-05" db="EMBL/GenBank/DDBJ databases">
        <authorList>
            <person name="Lanie J.A."/>
            <person name="Ng W.-L."/>
            <person name="Kazmierczak K.M."/>
            <person name="Andrzejewski T.M."/>
            <person name="Davidsen T.M."/>
            <person name="Wayne K.J."/>
            <person name="Tettelin H."/>
            <person name="Glass J.I."/>
            <person name="Rusch D."/>
            <person name="Podicherti R."/>
            <person name="Tsui H.-C.T."/>
            <person name="Winkler M.E."/>
        </authorList>
    </citation>
    <scope>NUCLEOTIDE SEQUENCE</scope>
</reference>
<dbReference type="Pfam" id="PF02146">
    <property type="entry name" value="SIR2"/>
    <property type="match status" value="1"/>
</dbReference>
<accession>A0A381TCL8</accession>
<evidence type="ECO:0000313" key="4">
    <source>
        <dbReference type="EMBL" id="SVA13251.1"/>
    </source>
</evidence>
<dbReference type="PROSITE" id="PS50305">
    <property type="entry name" value="SIRTUIN"/>
    <property type="match status" value="1"/>
</dbReference>
<evidence type="ECO:0000256" key="1">
    <source>
        <dbReference type="ARBA" id="ARBA00022679"/>
    </source>
</evidence>
<keyword evidence="2" id="KW-0520">NAD</keyword>
<dbReference type="PANTHER" id="PTHR11085">
    <property type="entry name" value="NAD-DEPENDENT PROTEIN DEACYLASE SIRTUIN-5, MITOCHONDRIAL-RELATED"/>
    <property type="match status" value="1"/>
</dbReference>
<dbReference type="InterPro" id="IPR026590">
    <property type="entry name" value="Ssirtuin_cat_dom"/>
</dbReference>
<dbReference type="GO" id="GO:0017136">
    <property type="term" value="F:histone deacetylase activity, NAD-dependent"/>
    <property type="evidence" value="ECO:0007669"/>
    <property type="project" value="TreeGrafter"/>
</dbReference>
<proteinExistence type="predicted"/>
<gene>
    <name evidence="4" type="ORF">METZ01_LOCUS66105</name>
</gene>
<keyword evidence="1" id="KW-0808">Transferase</keyword>
<evidence type="ECO:0000259" key="3">
    <source>
        <dbReference type="PROSITE" id="PS50305"/>
    </source>
</evidence>
<dbReference type="EMBL" id="UINC01004293">
    <property type="protein sequence ID" value="SVA13251.1"/>
    <property type="molecule type" value="Genomic_DNA"/>
</dbReference>
<dbReference type="Gene3D" id="3.30.1600.10">
    <property type="entry name" value="SIR2/SIRT2 'Small Domain"/>
    <property type="match status" value="1"/>
</dbReference>
<dbReference type="CDD" id="cd01407">
    <property type="entry name" value="SIR2-fam"/>
    <property type="match status" value="1"/>
</dbReference>
<sequence>MSELTAELSQLLDEAAALILRSRHVVALAGAGLSVESGIPPYRGLGGLWTKHGEPTNLSYREFIRDPGEWWEARFRNEDKPGDPTYEMKVAVDQAEPNPGHHALVEMEEMGVLQCVVTQNVDNLHREAGSRSLLEIHGNRTWLRCLDCGVRQPRDGYHFDSLPPICSHCGGLIKMDTVMFGEPIPEDVLLASQEQAETCDCMLLVGTSGTVNPAARLPMVAKDLGASLIEINPDETTLTRWCDITLNGPSGELLPLLLKRIKNGNSAAPEIQS</sequence>
<dbReference type="Gene3D" id="3.40.50.1220">
    <property type="entry name" value="TPP-binding domain"/>
    <property type="match status" value="1"/>
</dbReference>